<proteinExistence type="predicted"/>
<protein>
    <submittedName>
        <fullName evidence="2">Uncharacterized protein</fullName>
    </submittedName>
</protein>
<keyword evidence="1" id="KW-0732">Signal</keyword>
<gene>
    <name evidence="2" type="ORF">X797_000094</name>
</gene>
<reference evidence="2 3" key="1">
    <citation type="submission" date="2014-02" db="EMBL/GenBank/DDBJ databases">
        <title>The genome sequence of the entomopathogenic fungus Metarhizium robertsii ARSEF 2575.</title>
        <authorList>
            <person name="Giuliano Garisto Donzelli B."/>
            <person name="Roe B.A."/>
            <person name="Macmil S.L."/>
            <person name="Krasnoff S.B."/>
            <person name="Gibson D.M."/>
        </authorList>
    </citation>
    <scope>NUCLEOTIDE SEQUENCE [LARGE SCALE GENOMIC DNA]</scope>
    <source>
        <strain evidence="2 3">ARSEF 2575</strain>
    </source>
</reference>
<dbReference type="AlphaFoldDB" id="A0A0A1V728"/>
<dbReference type="HOGENOM" id="CLU_3387180_0_0_1"/>
<feature type="signal peptide" evidence="1">
    <location>
        <begin position="1"/>
        <end position="24"/>
    </location>
</feature>
<dbReference type="EMBL" id="JELW01000001">
    <property type="protein sequence ID" value="EXV05383.1"/>
    <property type="molecule type" value="Genomic_DNA"/>
</dbReference>
<organism evidence="2 3">
    <name type="scientific">Metarhizium robertsii</name>
    <dbReference type="NCBI Taxonomy" id="568076"/>
    <lineage>
        <taxon>Eukaryota</taxon>
        <taxon>Fungi</taxon>
        <taxon>Dikarya</taxon>
        <taxon>Ascomycota</taxon>
        <taxon>Pezizomycotina</taxon>
        <taxon>Sordariomycetes</taxon>
        <taxon>Hypocreomycetidae</taxon>
        <taxon>Hypocreales</taxon>
        <taxon>Clavicipitaceae</taxon>
        <taxon>Metarhizium</taxon>
    </lineage>
</organism>
<feature type="non-terminal residue" evidence="2">
    <location>
        <position position="1"/>
    </location>
</feature>
<name>A0A0A1V728_9HYPO</name>
<evidence type="ECO:0000313" key="2">
    <source>
        <dbReference type="EMBL" id="EXV05383.1"/>
    </source>
</evidence>
<evidence type="ECO:0000313" key="3">
    <source>
        <dbReference type="Proteomes" id="UP000030151"/>
    </source>
</evidence>
<dbReference type="Proteomes" id="UP000030151">
    <property type="component" value="Unassembled WGS sequence"/>
</dbReference>
<sequence length="33" mass="3328">VFVSAGIVVLHVVWAALLADGSCALDICTPVST</sequence>
<comment type="caution">
    <text evidence="2">The sequence shown here is derived from an EMBL/GenBank/DDBJ whole genome shotgun (WGS) entry which is preliminary data.</text>
</comment>
<accession>A0A0A1V728</accession>
<feature type="chain" id="PRO_5001981137" evidence="1">
    <location>
        <begin position="25"/>
        <end position="33"/>
    </location>
</feature>
<evidence type="ECO:0000256" key="1">
    <source>
        <dbReference type="SAM" id="SignalP"/>
    </source>
</evidence>